<organism evidence="2 3">
    <name type="scientific">Cytospora mali</name>
    <name type="common">Apple Valsa canker fungus</name>
    <name type="synonym">Valsa mali</name>
    <dbReference type="NCBI Taxonomy" id="578113"/>
    <lineage>
        <taxon>Eukaryota</taxon>
        <taxon>Fungi</taxon>
        <taxon>Dikarya</taxon>
        <taxon>Ascomycota</taxon>
        <taxon>Pezizomycotina</taxon>
        <taxon>Sordariomycetes</taxon>
        <taxon>Sordariomycetidae</taxon>
        <taxon>Diaporthales</taxon>
        <taxon>Cytosporaceae</taxon>
        <taxon>Cytospora</taxon>
    </lineage>
</organism>
<dbReference type="Pfam" id="PF06985">
    <property type="entry name" value="HET"/>
    <property type="match status" value="1"/>
</dbReference>
<sequence>MKPASPYDALETEPPLDYSVLSLELCKPKDFRLLEVRRTYEGGVIKCDLRVENLENNYPKYRALSYTWGPATRHELDRLPGGASDNEQRKHGILCNQQLLLVTKNLYDFLQQLSQASPLENEAIRYFWIDSICINQEDPDERASQVNMMSDIYRHAEEVVIWLGKSDEDTTLACNLVKKLGYLSQNERDSLDLESLRSKENITTPLGESHTSAHWKAVVELFGRTWFTRAWVVQEYVLARDVVVLCGSLTLDLYKNQP</sequence>
<accession>A0A194VVT8</accession>
<name>A0A194VVT8_CYTMA</name>
<feature type="domain" description="Heterokaryon incompatibility" evidence="1">
    <location>
        <begin position="61"/>
        <end position="235"/>
    </location>
</feature>
<evidence type="ECO:0000313" key="2">
    <source>
        <dbReference type="EMBL" id="KUI67930.1"/>
    </source>
</evidence>
<dbReference type="Proteomes" id="UP000078559">
    <property type="component" value="Chromosome 3"/>
</dbReference>
<reference evidence="2" key="1">
    <citation type="submission" date="2014-12" db="EMBL/GenBank/DDBJ databases">
        <title>Genome Sequence of Valsa Canker Pathogens Uncovers a Specific Adaption of Colonization on Woody Bark.</title>
        <authorList>
            <person name="Yin Z."/>
            <person name="Liu H."/>
            <person name="Gao X."/>
            <person name="Li Z."/>
            <person name="Song N."/>
            <person name="Ke X."/>
            <person name="Dai Q."/>
            <person name="Wu Y."/>
            <person name="Sun Y."/>
            <person name="Xu J.-R."/>
            <person name="Kang Z.K."/>
            <person name="Wang L."/>
            <person name="Huang L."/>
        </authorList>
    </citation>
    <scope>NUCLEOTIDE SEQUENCE [LARGE SCALE GENOMIC DNA]</scope>
    <source>
        <strain evidence="2">03-8</strain>
    </source>
</reference>
<gene>
    <name evidence="2" type="ORF">VM1G_11489</name>
</gene>
<keyword evidence="3" id="KW-1185">Reference proteome</keyword>
<evidence type="ECO:0000259" key="1">
    <source>
        <dbReference type="Pfam" id="PF06985"/>
    </source>
</evidence>
<protein>
    <submittedName>
        <fullName evidence="2">Heterokaryon incompatibility protein 6, OR allele</fullName>
    </submittedName>
</protein>
<dbReference type="EMBL" id="CM003100">
    <property type="protein sequence ID" value="KUI67930.1"/>
    <property type="molecule type" value="Genomic_DNA"/>
</dbReference>
<evidence type="ECO:0000313" key="3">
    <source>
        <dbReference type="Proteomes" id="UP000078559"/>
    </source>
</evidence>
<dbReference type="PANTHER" id="PTHR24148">
    <property type="entry name" value="ANKYRIN REPEAT DOMAIN-CONTAINING PROTEIN 39 HOMOLOG-RELATED"/>
    <property type="match status" value="1"/>
</dbReference>
<dbReference type="PANTHER" id="PTHR24148:SF73">
    <property type="entry name" value="HET DOMAIN PROTEIN (AFU_ORTHOLOGUE AFUA_8G01020)"/>
    <property type="match status" value="1"/>
</dbReference>
<dbReference type="OrthoDB" id="3548654at2759"/>
<dbReference type="InterPro" id="IPR052895">
    <property type="entry name" value="HetReg/Transcr_Mod"/>
</dbReference>
<dbReference type="InterPro" id="IPR010730">
    <property type="entry name" value="HET"/>
</dbReference>
<proteinExistence type="predicted"/>
<dbReference type="AlphaFoldDB" id="A0A194VVT8"/>